<accession>A0A6L4WSP1</accession>
<dbReference type="AlphaFoldDB" id="A0A6L4WSP1"/>
<dbReference type="RefSeq" id="WP_152190700.1">
    <property type="nucleotide sequence ID" value="NZ_WFKI01000012.1"/>
</dbReference>
<keyword evidence="3" id="KW-1185">Reference proteome</keyword>
<dbReference type="Proteomes" id="UP000461010">
    <property type="component" value="Unassembled WGS sequence"/>
</dbReference>
<gene>
    <name evidence="2" type="ORF">GBG18_09935</name>
    <name evidence="1" type="ORF">GBG19_07620</name>
</gene>
<evidence type="ECO:0000313" key="2">
    <source>
        <dbReference type="EMBL" id="KAB7890067.1"/>
    </source>
</evidence>
<proteinExistence type="predicted"/>
<comment type="caution">
    <text evidence="1">The sequence shown here is derived from an EMBL/GenBank/DDBJ whole genome shotgun (WGS) entry which is preliminary data.</text>
</comment>
<dbReference type="EMBL" id="WFKK01000019">
    <property type="protein sequence ID" value="KAB7888900.1"/>
    <property type="molecule type" value="Genomic_DNA"/>
</dbReference>
<evidence type="ECO:0000313" key="3">
    <source>
        <dbReference type="Proteomes" id="UP000461010"/>
    </source>
</evidence>
<organism evidence="1 4">
    <name type="scientific">Poseidonibacter ostreae</name>
    <dbReference type="NCBI Taxonomy" id="2654171"/>
    <lineage>
        <taxon>Bacteria</taxon>
        <taxon>Pseudomonadati</taxon>
        <taxon>Campylobacterota</taxon>
        <taxon>Epsilonproteobacteria</taxon>
        <taxon>Campylobacterales</taxon>
        <taxon>Arcobacteraceae</taxon>
        <taxon>Poseidonibacter</taxon>
    </lineage>
</organism>
<evidence type="ECO:0000313" key="4">
    <source>
        <dbReference type="Proteomes" id="UP000472839"/>
    </source>
</evidence>
<dbReference type="Proteomes" id="UP000472839">
    <property type="component" value="Unassembled WGS sequence"/>
</dbReference>
<sequence length="160" mass="18418">MRFNDLDLNAKKELNIKINEYANSIGGINFFLQMIEDVRAEKPNALLNKTAIFHYTKGKITWSKSIYKDTLTQLFNAMRKEDKDGDILNGLNPKVYKETMNMMRALKPVSISIRNEDNSSGFAVDILDASEVKKTKVDLMFKIIFFYNIEFAKDALTFKA</sequence>
<protein>
    <submittedName>
        <fullName evidence="1">Uncharacterized protein</fullName>
    </submittedName>
</protein>
<name>A0A6L4WSP1_9BACT</name>
<reference evidence="3 4" key="1">
    <citation type="submission" date="2019-10" db="EMBL/GenBank/DDBJ databases">
        <title>Poseidonibacter ostreae sp. nov., isolated from the gut of the Ostrea denselamellosa.</title>
        <authorList>
            <person name="Choi A."/>
        </authorList>
    </citation>
    <scope>NUCLEOTIDE SEQUENCE [LARGE SCALE GENOMIC DNA]</scope>
    <source>
        <strain evidence="1 4">SJOD-M-33</strain>
        <strain evidence="2 3">SJOD-M-5</strain>
    </source>
</reference>
<dbReference type="EMBL" id="WFKJ01000029">
    <property type="protein sequence ID" value="KAB7890067.1"/>
    <property type="molecule type" value="Genomic_DNA"/>
</dbReference>
<evidence type="ECO:0000313" key="1">
    <source>
        <dbReference type="EMBL" id="KAB7888900.1"/>
    </source>
</evidence>